<dbReference type="SUPFAM" id="SSF51445">
    <property type="entry name" value="(Trans)glycosidases"/>
    <property type="match status" value="1"/>
</dbReference>
<feature type="domain" description="GTA TIM-barrel-like" evidence="1">
    <location>
        <begin position="439"/>
        <end position="736"/>
    </location>
</feature>
<evidence type="ECO:0000259" key="3">
    <source>
        <dbReference type="Pfam" id="PF23666"/>
    </source>
</evidence>
<dbReference type="Pfam" id="PF23666">
    <property type="entry name" value="Rcc01698_C"/>
    <property type="match status" value="1"/>
</dbReference>
<comment type="caution">
    <text evidence="4">The sequence shown here is derived from an EMBL/GenBank/DDBJ whole genome shotgun (WGS) entry which is preliminary data.</text>
</comment>
<evidence type="ECO:0000259" key="2">
    <source>
        <dbReference type="Pfam" id="PF13550"/>
    </source>
</evidence>
<dbReference type="RefSeq" id="WP_213364760.1">
    <property type="nucleotide sequence ID" value="NZ_BSFM01000014.1"/>
</dbReference>
<proteinExistence type="predicted"/>
<feature type="domain" description="Rcc01698-like C-terminal" evidence="3">
    <location>
        <begin position="1049"/>
        <end position="1148"/>
    </location>
</feature>
<accession>A0A9W6NBV6</accession>
<dbReference type="Gene3D" id="3.20.20.80">
    <property type="entry name" value="Glycosidases"/>
    <property type="match status" value="1"/>
</dbReference>
<evidence type="ECO:0008006" key="6">
    <source>
        <dbReference type="Google" id="ProtNLM"/>
    </source>
</evidence>
<evidence type="ECO:0000313" key="5">
    <source>
        <dbReference type="Proteomes" id="UP001143330"/>
    </source>
</evidence>
<dbReference type="InterPro" id="IPR017853">
    <property type="entry name" value="GH"/>
</dbReference>
<dbReference type="InterPro" id="IPR025195">
    <property type="entry name" value="GTA_TIM_dom"/>
</dbReference>
<dbReference type="EMBL" id="BSFM01000014">
    <property type="protein sequence ID" value="GLK84911.1"/>
    <property type="molecule type" value="Genomic_DNA"/>
</dbReference>
<reference evidence="4" key="1">
    <citation type="journal article" date="2014" name="Int. J. Syst. Evol. Microbiol.">
        <title>Complete genome sequence of Corynebacterium casei LMG S-19264T (=DSM 44701T), isolated from a smear-ripened cheese.</title>
        <authorList>
            <consortium name="US DOE Joint Genome Institute (JGI-PGF)"/>
            <person name="Walter F."/>
            <person name="Albersmeier A."/>
            <person name="Kalinowski J."/>
            <person name="Ruckert C."/>
        </authorList>
    </citation>
    <scope>NUCLEOTIDE SEQUENCE</scope>
    <source>
        <strain evidence="4">VKM B-2789</strain>
    </source>
</reference>
<dbReference type="InterPro" id="IPR056490">
    <property type="entry name" value="Rcc01698_C"/>
</dbReference>
<reference evidence="4" key="2">
    <citation type="submission" date="2023-01" db="EMBL/GenBank/DDBJ databases">
        <authorList>
            <person name="Sun Q."/>
            <person name="Evtushenko L."/>
        </authorList>
    </citation>
    <scope>NUCLEOTIDE SEQUENCE</scope>
    <source>
        <strain evidence="4">VKM B-2789</strain>
    </source>
</reference>
<name>A0A9W6NBV6_9HYPH</name>
<dbReference type="InterPro" id="IPR032876">
    <property type="entry name" value="J_dom"/>
</dbReference>
<dbReference type="Pfam" id="PF13547">
    <property type="entry name" value="GTA_TIM"/>
    <property type="match status" value="1"/>
</dbReference>
<gene>
    <name evidence="4" type="ORF">GCM10017653_29810</name>
</gene>
<evidence type="ECO:0000313" key="4">
    <source>
        <dbReference type="EMBL" id="GLK84911.1"/>
    </source>
</evidence>
<dbReference type="Proteomes" id="UP001143330">
    <property type="component" value="Unassembled WGS sequence"/>
</dbReference>
<organism evidence="4 5">
    <name type="scientific">Ancylobacter defluvii</name>
    <dbReference type="NCBI Taxonomy" id="1282440"/>
    <lineage>
        <taxon>Bacteria</taxon>
        <taxon>Pseudomonadati</taxon>
        <taxon>Pseudomonadota</taxon>
        <taxon>Alphaproteobacteria</taxon>
        <taxon>Hyphomicrobiales</taxon>
        <taxon>Xanthobacteraceae</taxon>
        <taxon>Ancylobacter</taxon>
    </lineage>
</organism>
<evidence type="ECO:0000259" key="1">
    <source>
        <dbReference type="Pfam" id="PF13547"/>
    </source>
</evidence>
<dbReference type="CDD" id="cd19607">
    <property type="entry name" value="GTA_TIM-barrel-like"/>
    <property type="match status" value="1"/>
</dbReference>
<keyword evidence="5" id="KW-1185">Reference proteome</keyword>
<protein>
    <recommendedName>
        <fullName evidence="6">Tail protein</fullName>
    </recommendedName>
</protein>
<dbReference type="Pfam" id="PF13550">
    <property type="entry name" value="Phage-tail_3"/>
    <property type="match status" value="1"/>
</dbReference>
<sequence length="1304" mass="136755">MATLILGGAGAALGGSLFGPLGAIAGRAIGALGGAVIDRALLTPGRSVEGPRLADLDVMTSVDGAPMPRLYGRARLSAQLIWAADVEEVVSTETTSAGGKGSSLGGGSSTTTTYTYYASFAVGLSEGPVSWIGRVWADGRELDLQGLNVRTYLGGEQQMPDPLIAALHGESAPAYRGLAYLVFERLPLADFGNRLPQLSVEVERAVGALEPRLKAVTMIPAATEFGYDTTELVQARGPGAYAAENRHVTVADSDFEASLDRLLACCPNLERVALVVSWFGTDLRAGHCEVHPGVERRDKTVKAGTTTEAWRVAGRVRADAHLVSSHEGRPAYGGTPSDRSVVRAIQALKARGLKVTLYPFIMMDVPAGNGRPDPWSGNADQPGFPWRGRISCDPAPGRPGSPDGTATAGTQVAALFGSAAAAHFAIAGGEVSYSGPVEWGLNRMALHYAKLSVLAGGVEAILIGSEMAALTRVRAGSGLYPAANAYAALAGEVKAVVGAGTLVSYAADWTEYGSHALEGGAEVRFPLDPLWAAPAIDFIGIDWYAPLADWRDGNAHLDAAEYESGYETAYLAANVAGGEGFDWYYADEAGRASQTRLPITDGAYGEPWVFRQKDIAAWWASAHHERVGGVRLPSPTAYVPGSKPVRLTEIGCAAVDKGANRPSVFPDPKSVENGLPPFSSGRRDDLIQRRHLEASFDAFAADAVNPVAAGLPGGRMIEAGGLYAWTWDARPFPAFPLATDVWADGANWLTGHWLTGRLGAAPLAETCAAIAADAGVAGLDASQLRGVVDGYVVDRPMSARAALEPLARVFGFDLTENGDGMALRPRGGRVKAELTDEDFLGDEGRPVPSFTRGSESELPLSVAIGFVDVMADYRRSTGASRRLAGAARVETSLDVAMATHDGLVSGLAEMWLQDVWAGRESVRFALPPSTLALEPGDVVGVTRDGRRRLVEIVQIDDTEAREVTGRSIDPGVFALAVREPRETGVALPAAAGPPEMAVLALPALPSASEATPTLVWLAGFVSPWPGALAVWRGVDGASFERVATLPAPSVMGRLTEPLAPGAPWLWQRSSPLTVELHGGLLAAASEEAVLNGANLAALMAPDGAVEVIQFTEAELVGTRLWSLGGLLRGQGGTEARAAMEWPAGTLFVRLDRNLAGVAEGTELVGRALTLRAGRADRDHGDPAVAQLDATVSGRALTPLAPVHARARRTAAGVEIGWIRRTRQQGDNWDVVEVPLGEASEAYRVEVLDGTTVVRTVAVSLPAFIYPAAEEIADFGAAQSFLDLRIAQLSASVGAGTPLLARLAT</sequence>
<feature type="domain" description="Tip attachment protein J" evidence="2">
    <location>
        <begin position="794"/>
        <end position="957"/>
    </location>
</feature>